<accession>A0AAJ2NKV3</accession>
<name>A0AAJ2NKV3_ALKPS</name>
<dbReference type="Proteomes" id="UP001285636">
    <property type="component" value="Unassembled WGS sequence"/>
</dbReference>
<dbReference type="RefSeq" id="WP_323466161.1">
    <property type="nucleotide sequence ID" value="NZ_CP144224.1"/>
</dbReference>
<proteinExistence type="predicted"/>
<feature type="domain" description="DUF4240" evidence="1">
    <location>
        <begin position="1"/>
        <end position="124"/>
    </location>
</feature>
<dbReference type="InterPro" id="IPR025334">
    <property type="entry name" value="DUF4240"/>
</dbReference>
<comment type="caution">
    <text evidence="2">The sequence shown here is derived from an EMBL/GenBank/DDBJ whole genome shotgun (WGS) entry which is preliminary data.</text>
</comment>
<evidence type="ECO:0000313" key="2">
    <source>
        <dbReference type="EMBL" id="MDV2884704.1"/>
    </source>
</evidence>
<evidence type="ECO:0000259" key="1">
    <source>
        <dbReference type="Pfam" id="PF14024"/>
    </source>
</evidence>
<protein>
    <submittedName>
        <fullName evidence="2">DUF4240 domain-containing protein</fullName>
    </submittedName>
</protein>
<dbReference type="AlphaFoldDB" id="A0AAJ2NKV3"/>
<dbReference type="EMBL" id="JAWJAY010000001">
    <property type="protein sequence ID" value="MDV2884704.1"/>
    <property type="molecule type" value="Genomic_DNA"/>
</dbReference>
<sequence>MEQKEFWRLIKKSREFDDQGEWLTEVLSQKELEEVVEFEFLFQEFMNASYRSHLWGAAFVLMGGCSDDTFDYFRGWLIGQGEEVYNKVMKDPEFLAEYINEDNLDDEGFPQNEELLSVGLDAYTLIKTGDSEWDDKIYDELLESLDKKGLQPVTDIELDWEEDDLEHLYPILWERFGEEPLG</sequence>
<organism evidence="2 3">
    <name type="scientific">Alkalihalophilus pseudofirmus</name>
    <name type="common">Bacillus pseudofirmus</name>
    <dbReference type="NCBI Taxonomy" id="79885"/>
    <lineage>
        <taxon>Bacteria</taxon>
        <taxon>Bacillati</taxon>
        <taxon>Bacillota</taxon>
        <taxon>Bacilli</taxon>
        <taxon>Bacillales</taxon>
        <taxon>Bacillaceae</taxon>
        <taxon>Alkalihalophilus</taxon>
    </lineage>
</organism>
<evidence type="ECO:0000313" key="3">
    <source>
        <dbReference type="Proteomes" id="UP001285636"/>
    </source>
</evidence>
<dbReference type="Pfam" id="PF14024">
    <property type="entry name" value="DUF4240"/>
    <property type="match status" value="1"/>
</dbReference>
<reference evidence="2" key="1">
    <citation type="submission" date="2023-10" db="EMBL/GenBank/DDBJ databases">
        <title>Screening of Alkalihalophilus pseudofirmusBZ-TG-HK211 and Its Alleviation of Salt Stress on Rapeseed Growth.</title>
        <authorList>
            <person name="Zhao B."/>
            <person name="Guo T."/>
        </authorList>
    </citation>
    <scope>NUCLEOTIDE SEQUENCE</scope>
    <source>
        <strain evidence="2">BZ-TG-HK211</strain>
    </source>
</reference>
<gene>
    <name evidence="2" type="ORF">RYX45_05905</name>
</gene>